<dbReference type="Pfam" id="PF04500">
    <property type="entry name" value="FLYWCH"/>
    <property type="match status" value="1"/>
</dbReference>
<dbReference type="Gene3D" id="2.20.25.240">
    <property type="match status" value="1"/>
</dbReference>
<proteinExistence type="predicted"/>
<comment type="caution">
    <text evidence="5">The sequence shown here is derived from an EMBL/GenBank/DDBJ whole genome shotgun (WGS) entry which is preliminary data.</text>
</comment>
<keyword evidence="6" id="KW-1185">Reference proteome</keyword>
<evidence type="ECO:0000256" key="2">
    <source>
        <dbReference type="ARBA" id="ARBA00022771"/>
    </source>
</evidence>
<dbReference type="EMBL" id="VUJU01010609">
    <property type="protein sequence ID" value="KAF0713632.1"/>
    <property type="molecule type" value="Genomic_DNA"/>
</dbReference>
<evidence type="ECO:0000313" key="5">
    <source>
        <dbReference type="EMBL" id="KAF0713632.1"/>
    </source>
</evidence>
<dbReference type="AlphaFoldDB" id="A0A6G0VXZ7"/>
<organism evidence="5 6">
    <name type="scientific">Aphis craccivora</name>
    <name type="common">Cowpea aphid</name>
    <dbReference type="NCBI Taxonomy" id="307492"/>
    <lineage>
        <taxon>Eukaryota</taxon>
        <taxon>Metazoa</taxon>
        <taxon>Ecdysozoa</taxon>
        <taxon>Arthropoda</taxon>
        <taxon>Hexapoda</taxon>
        <taxon>Insecta</taxon>
        <taxon>Pterygota</taxon>
        <taxon>Neoptera</taxon>
        <taxon>Paraneoptera</taxon>
        <taxon>Hemiptera</taxon>
        <taxon>Sternorrhyncha</taxon>
        <taxon>Aphidomorpha</taxon>
        <taxon>Aphidoidea</taxon>
        <taxon>Aphididae</taxon>
        <taxon>Aphidini</taxon>
        <taxon>Aphis</taxon>
        <taxon>Aphis</taxon>
    </lineage>
</organism>
<feature type="domain" description="FLYWCH-type" evidence="4">
    <location>
        <begin position="9"/>
        <end position="63"/>
    </location>
</feature>
<protein>
    <submittedName>
        <fullName evidence="5">FLYWCH-type domain-containing protein</fullName>
    </submittedName>
</protein>
<evidence type="ECO:0000313" key="6">
    <source>
        <dbReference type="Proteomes" id="UP000478052"/>
    </source>
</evidence>
<dbReference type="InterPro" id="IPR007588">
    <property type="entry name" value="Znf_FLYWCH"/>
</dbReference>
<sequence length="95" mass="10698">MEEVVILKAGKKIIINGFAYTINHNLSTSIRWKCSQRLSKKCPGILITSKGFTNPQLINYHSHAGDHNLAVVEKAKEDMNNRMKITTNKPSQVFS</sequence>
<dbReference type="Proteomes" id="UP000478052">
    <property type="component" value="Unassembled WGS sequence"/>
</dbReference>
<keyword evidence="1" id="KW-0479">Metal-binding</keyword>
<reference evidence="5 6" key="1">
    <citation type="submission" date="2019-08" db="EMBL/GenBank/DDBJ databases">
        <title>Whole genome of Aphis craccivora.</title>
        <authorList>
            <person name="Voronova N.V."/>
            <person name="Shulinski R.S."/>
            <person name="Bandarenka Y.V."/>
            <person name="Zhorov D.G."/>
            <person name="Warner D."/>
        </authorList>
    </citation>
    <scope>NUCLEOTIDE SEQUENCE [LARGE SCALE GENOMIC DNA]</scope>
    <source>
        <strain evidence="5">180601</strain>
        <tissue evidence="5">Whole Body</tissue>
    </source>
</reference>
<evidence type="ECO:0000256" key="1">
    <source>
        <dbReference type="ARBA" id="ARBA00022723"/>
    </source>
</evidence>
<dbReference type="GO" id="GO:0008270">
    <property type="term" value="F:zinc ion binding"/>
    <property type="evidence" value="ECO:0007669"/>
    <property type="project" value="UniProtKB-KW"/>
</dbReference>
<keyword evidence="2" id="KW-0863">Zinc-finger</keyword>
<keyword evidence="3" id="KW-0862">Zinc</keyword>
<feature type="non-terminal residue" evidence="5">
    <location>
        <position position="95"/>
    </location>
</feature>
<name>A0A6G0VXZ7_APHCR</name>
<accession>A0A6G0VXZ7</accession>
<evidence type="ECO:0000256" key="3">
    <source>
        <dbReference type="ARBA" id="ARBA00022833"/>
    </source>
</evidence>
<evidence type="ECO:0000259" key="4">
    <source>
        <dbReference type="Pfam" id="PF04500"/>
    </source>
</evidence>
<gene>
    <name evidence="5" type="ORF">FWK35_00027164</name>
</gene>
<dbReference type="OrthoDB" id="6347550at2759"/>